<dbReference type="GO" id="GO:0016616">
    <property type="term" value="F:oxidoreductase activity, acting on the CH-OH group of donors, NAD or NADP as acceptor"/>
    <property type="evidence" value="ECO:0007669"/>
    <property type="project" value="UniProtKB-ARBA"/>
</dbReference>
<evidence type="ECO:0000256" key="5">
    <source>
        <dbReference type="PIRSR" id="PIRSR000097-2"/>
    </source>
</evidence>
<dbReference type="eggNOG" id="KOG1577">
    <property type="taxonomic scope" value="Eukaryota"/>
</dbReference>
<keyword evidence="9" id="KW-1185">Reference proteome</keyword>
<evidence type="ECO:0000256" key="3">
    <source>
        <dbReference type="ARBA" id="ARBA00023002"/>
    </source>
</evidence>
<feature type="site" description="Lowers pKa of active site Tyr" evidence="6">
    <location>
        <position position="79"/>
    </location>
</feature>
<dbReference type="PANTHER" id="PTHR43827">
    <property type="entry name" value="2,5-DIKETO-D-GLUCONIC ACID REDUCTASE"/>
    <property type="match status" value="1"/>
</dbReference>
<dbReference type="PIRSF" id="PIRSF000097">
    <property type="entry name" value="AKR"/>
    <property type="match status" value="1"/>
</dbReference>
<dbReference type="RefSeq" id="XP_007388719.1">
    <property type="nucleotide sequence ID" value="XM_007388657.1"/>
</dbReference>
<evidence type="ECO:0000256" key="1">
    <source>
        <dbReference type="ARBA" id="ARBA00007905"/>
    </source>
</evidence>
<dbReference type="OMA" id="EMGIVVI"/>
<evidence type="ECO:0000256" key="2">
    <source>
        <dbReference type="ARBA" id="ARBA00022857"/>
    </source>
</evidence>
<reference evidence="9" key="1">
    <citation type="journal article" date="2012" name="Science">
        <title>The Paleozoic origin of enzymatic lignin decomposition reconstructed from 31 fungal genomes.</title>
        <authorList>
            <person name="Floudas D."/>
            <person name="Binder M."/>
            <person name="Riley R."/>
            <person name="Barry K."/>
            <person name="Blanchette R.A."/>
            <person name="Henrissat B."/>
            <person name="Martinez A.T."/>
            <person name="Otillar R."/>
            <person name="Spatafora J.W."/>
            <person name="Yadav J.S."/>
            <person name="Aerts A."/>
            <person name="Benoit I."/>
            <person name="Boyd A."/>
            <person name="Carlson A."/>
            <person name="Copeland A."/>
            <person name="Coutinho P.M."/>
            <person name="de Vries R.P."/>
            <person name="Ferreira P."/>
            <person name="Findley K."/>
            <person name="Foster B."/>
            <person name="Gaskell J."/>
            <person name="Glotzer D."/>
            <person name="Gorecki P."/>
            <person name="Heitman J."/>
            <person name="Hesse C."/>
            <person name="Hori C."/>
            <person name="Igarashi K."/>
            <person name="Jurgens J.A."/>
            <person name="Kallen N."/>
            <person name="Kersten P."/>
            <person name="Kohler A."/>
            <person name="Kuees U."/>
            <person name="Kumar T.K.A."/>
            <person name="Kuo A."/>
            <person name="LaButti K."/>
            <person name="Larrondo L.F."/>
            <person name="Lindquist E."/>
            <person name="Ling A."/>
            <person name="Lombard V."/>
            <person name="Lucas S."/>
            <person name="Lundell T."/>
            <person name="Martin R."/>
            <person name="McLaughlin D.J."/>
            <person name="Morgenstern I."/>
            <person name="Morin E."/>
            <person name="Murat C."/>
            <person name="Nagy L.G."/>
            <person name="Nolan M."/>
            <person name="Ohm R.A."/>
            <person name="Patyshakuliyeva A."/>
            <person name="Rokas A."/>
            <person name="Ruiz-Duenas F.J."/>
            <person name="Sabat G."/>
            <person name="Salamov A."/>
            <person name="Samejima M."/>
            <person name="Schmutz J."/>
            <person name="Slot J.C."/>
            <person name="St John F."/>
            <person name="Stenlid J."/>
            <person name="Sun H."/>
            <person name="Sun S."/>
            <person name="Syed K."/>
            <person name="Tsang A."/>
            <person name="Wiebenga A."/>
            <person name="Young D."/>
            <person name="Pisabarro A."/>
            <person name="Eastwood D.C."/>
            <person name="Martin F."/>
            <person name="Cullen D."/>
            <person name="Grigoriev I.V."/>
            <person name="Hibbett D.S."/>
        </authorList>
    </citation>
    <scope>NUCLEOTIDE SEQUENCE [LARGE SCALE GENOMIC DNA]</scope>
    <source>
        <strain evidence="9">HHB-11173 SS5</strain>
    </source>
</reference>
<dbReference type="KEGG" id="psq:PUNSTDRAFT_128513"/>
<dbReference type="Gene3D" id="3.20.20.100">
    <property type="entry name" value="NADP-dependent oxidoreductase domain"/>
    <property type="match status" value="1"/>
</dbReference>
<evidence type="ECO:0000256" key="4">
    <source>
        <dbReference type="PIRSR" id="PIRSR000097-1"/>
    </source>
</evidence>
<keyword evidence="3" id="KW-0560">Oxidoreductase</keyword>
<dbReference type="Proteomes" id="UP000054196">
    <property type="component" value="Unassembled WGS sequence"/>
</dbReference>
<dbReference type="SUPFAM" id="SSF51430">
    <property type="entry name" value="NAD(P)-linked oxidoreductase"/>
    <property type="match status" value="1"/>
</dbReference>
<organism evidence="8 9">
    <name type="scientific">Punctularia strigosozonata (strain HHB-11173)</name>
    <name type="common">White-rot fungus</name>
    <dbReference type="NCBI Taxonomy" id="741275"/>
    <lineage>
        <taxon>Eukaryota</taxon>
        <taxon>Fungi</taxon>
        <taxon>Dikarya</taxon>
        <taxon>Basidiomycota</taxon>
        <taxon>Agaricomycotina</taxon>
        <taxon>Agaricomycetes</taxon>
        <taxon>Corticiales</taxon>
        <taxon>Punctulariaceae</taxon>
        <taxon>Punctularia</taxon>
    </lineage>
</organism>
<dbReference type="InterPro" id="IPR020471">
    <property type="entry name" value="AKR"/>
</dbReference>
<sequence length="325" mass="35847">MADIPVFTLNDGTKIPSVGMGCWMGSPGGGEKVEIMCKKAIEHGYRHFDTASGYGNEQHVGKAIKESGIPRSEFYVTTKLPNTDHHDVQHAFEESFKNLDCDYIDLYLMHFPQAVIVDANTKPEDAWLSEPLPPDASPTFVETWQAMEQLLGTGKLRSIGVSNFSIKLLDQLLPRATVVPVVNQVELHPCLPSNELIAYCRSKDILPVAYSPLGQTQPVFFTEPTVTAIAQTHAATPAQVVLSWGVQRGTPVIPKSENEDRMKANITLLTLSPEEMARIDAIHKKPGMHKALTTIHVPGSNKTFGWTYEQLGWNFIEGGIVPESE</sequence>
<feature type="domain" description="NADP-dependent oxidoreductase" evidence="7">
    <location>
        <begin position="32"/>
        <end position="282"/>
    </location>
</feature>
<dbReference type="EMBL" id="JH687557">
    <property type="protein sequence ID" value="EIN03930.1"/>
    <property type="molecule type" value="Genomic_DNA"/>
</dbReference>
<evidence type="ECO:0000313" key="8">
    <source>
        <dbReference type="EMBL" id="EIN03930.1"/>
    </source>
</evidence>
<evidence type="ECO:0000313" key="9">
    <source>
        <dbReference type="Proteomes" id="UP000054196"/>
    </source>
</evidence>
<dbReference type="InterPro" id="IPR023210">
    <property type="entry name" value="NADP_OxRdtase_dom"/>
</dbReference>
<dbReference type="HOGENOM" id="CLU_023205_0_0_1"/>
<dbReference type="Pfam" id="PF00248">
    <property type="entry name" value="Aldo_ket_red"/>
    <property type="match status" value="1"/>
</dbReference>
<dbReference type="AlphaFoldDB" id="R7S0K6"/>
<dbReference type="FunFam" id="3.20.20.100:FF:000002">
    <property type="entry name" value="2,5-diketo-D-gluconic acid reductase A"/>
    <property type="match status" value="1"/>
</dbReference>
<evidence type="ECO:0000256" key="6">
    <source>
        <dbReference type="PIRSR" id="PIRSR000097-3"/>
    </source>
</evidence>
<feature type="binding site" evidence="5">
    <location>
        <position position="110"/>
    </location>
    <ligand>
        <name>substrate</name>
    </ligand>
</feature>
<accession>R7S0K6</accession>
<dbReference type="OrthoDB" id="5945798at2759"/>
<evidence type="ECO:0000259" key="7">
    <source>
        <dbReference type="Pfam" id="PF00248"/>
    </source>
</evidence>
<dbReference type="CDD" id="cd19071">
    <property type="entry name" value="AKR_AKR1-5-like"/>
    <property type="match status" value="1"/>
</dbReference>
<dbReference type="PANTHER" id="PTHR43827:SF3">
    <property type="entry name" value="NADP-DEPENDENT OXIDOREDUCTASE DOMAIN-CONTAINING PROTEIN"/>
    <property type="match status" value="1"/>
</dbReference>
<dbReference type="InterPro" id="IPR018170">
    <property type="entry name" value="Aldo/ket_reductase_CS"/>
</dbReference>
<keyword evidence="2" id="KW-0521">NADP</keyword>
<dbReference type="PROSITE" id="PS00798">
    <property type="entry name" value="ALDOKETO_REDUCTASE_1"/>
    <property type="match status" value="1"/>
</dbReference>
<feature type="active site" description="Proton donor" evidence="4">
    <location>
        <position position="54"/>
    </location>
</feature>
<dbReference type="PRINTS" id="PR00069">
    <property type="entry name" value="ALDKETRDTASE"/>
</dbReference>
<proteinExistence type="inferred from homology"/>
<dbReference type="GeneID" id="18878149"/>
<protein>
    <submittedName>
        <fullName evidence="8">Aado/keto reductase</fullName>
    </submittedName>
</protein>
<comment type="similarity">
    <text evidence="1">Belongs to the aldo/keto reductase family.</text>
</comment>
<dbReference type="InterPro" id="IPR036812">
    <property type="entry name" value="NAD(P)_OxRdtase_dom_sf"/>
</dbReference>
<gene>
    <name evidence="8" type="ORF">PUNSTDRAFT_128513</name>
</gene>
<name>R7S0K6_PUNST</name>